<dbReference type="PANTHER" id="PTHR10963">
    <property type="entry name" value="GLYCOSYL HYDROLASE-RELATED"/>
    <property type="match status" value="1"/>
</dbReference>
<dbReference type="Gene3D" id="2.60.120.260">
    <property type="entry name" value="Galactose-binding domain-like"/>
    <property type="match status" value="1"/>
</dbReference>
<gene>
    <name evidence="5" type="ORF">FCN74_01605</name>
</gene>
<dbReference type="GO" id="GO:0005975">
    <property type="term" value="P:carbohydrate metabolic process"/>
    <property type="evidence" value="ECO:0007669"/>
    <property type="project" value="InterPro"/>
</dbReference>
<feature type="chain" id="PRO_5020268435" evidence="3">
    <location>
        <begin position="20"/>
        <end position="535"/>
    </location>
</feature>
<dbReference type="InterPro" id="IPR050546">
    <property type="entry name" value="Glycosyl_Hydrlase_16"/>
</dbReference>
<keyword evidence="2 3" id="KW-0732">Signal</keyword>
<dbReference type="OrthoDB" id="9809583at2"/>
<name>A0A4U5TTF5_9FLAO</name>
<comment type="similarity">
    <text evidence="1">Belongs to the glycosyl hydrolase 16 family.</text>
</comment>
<evidence type="ECO:0000256" key="2">
    <source>
        <dbReference type="ARBA" id="ARBA00022729"/>
    </source>
</evidence>
<dbReference type="EMBL" id="SWMU01000001">
    <property type="protein sequence ID" value="TKS57141.1"/>
    <property type="molecule type" value="Genomic_DNA"/>
</dbReference>
<dbReference type="Pfam" id="PF00722">
    <property type="entry name" value="Glyco_hydro_16"/>
    <property type="match status" value="1"/>
</dbReference>
<evidence type="ECO:0000256" key="1">
    <source>
        <dbReference type="ARBA" id="ARBA00006865"/>
    </source>
</evidence>
<feature type="domain" description="GH16" evidence="4">
    <location>
        <begin position="151"/>
        <end position="453"/>
    </location>
</feature>
<dbReference type="InterPro" id="IPR000757">
    <property type="entry name" value="Beta-glucanase-like"/>
</dbReference>
<accession>A0A4U5TTF5</accession>
<sequence length="535" mass="60187">MRKIVLLAFSLASYMLINAQTDISEDFESPTPNLAWFADDSFIDTHQANPLQNSNNNSNFVLIYQDIGGLFANIGFDYSPTFDLSGTHEFSLLIYVPSSSITGNSPNQISLKLQNGNLAAPWSTQTEIIKPIVLDQWQTITFDFNTDNFINLDPNSPPPSQRINLNRLLLQVNGEDNNDPVTAYIDDFSFTSDAGSGNGDEPIFDELVWQDEFNYSGPVDDSKWFHQTQLPQGNSWFNGEIQHYTDRIDNAEVSNGTLKIIAKAETFTDQGVTKNYTSARLNSKFAFTYGKVEIRAKLPTGVGTWPALWTLGQNIDEDGGYWNNQGFGTTSWPACGELDIMEHWGDNQDYISSAIHSPSSFGATVNTGGQNVSGASNQFHLYTMKWTEDFVRFSVDGAPHYTYNPAVKDDNTWPFDLPQYILFNVAILPNIEPSFTESSLEVDFIRIYQEESLNTDDTEVAKPVKIYPNPADSVLHVESKNHIIQYTIYNISGKLLIKNKLNQSTIDLSQIPKGIYILKLRDQNQKLLTQKFIKE</sequence>
<dbReference type="CDD" id="cd08023">
    <property type="entry name" value="GH16_laminarinase_like"/>
    <property type="match status" value="1"/>
</dbReference>
<evidence type="ECO:0000259" key="4">
    <source>
        <dbReference type="PROSITE" id="PS51762"/>
    </source>
</evidence>
<dbReference type="InterPro" id="IPR013320">
    <property type="entry name" value="ConA-like_dom_sf"/>
</dbReference>
<evidence type="ECO:0000313" key="6">
    <source>
        <dbReference type="Proteomes" id="UP000306552"/>
    </source>
</evidence>
<reference evidence="5 6" key="1">
    <citation type="submission" date="2019-04" db="EMBL/GenBank/DDBJ databases">
        <title>Psychroflexus halotolerans sp. nov., isolated from a marine solar saltern.</title>
        <authorList>
            <person name="Feng X."/>
        </authorList>
    </citation>
    <scope>NUCLEOTIDE SEQUENCE [LARGE SCALE GENOMIC DNA]</scope>
    <source>
        <strain evidence="5 6">WDS2C27</strain>
    </source>
</reference>
<dbReference type="SUPFAM" id="SSF49899">
    <property type="entry name" value="Concanavalin A-like lectins/glucanases"/>
    <property type="match status" value="1"/>
</dbReference>
<evidence type="ECO:0000256" key="3">
    <source>
        <dbReference type="SAM" id="SignalP"/>
    </source>
</evidence>
<dbReference type="RefSeq" id="WP_138930844.1">
    <property type="nucleotide sequence ID" value="NZ_SWMU01000001.1"/>
</dbReference>
<dbReference type="GO" id="GO:0004553">
    <property type="term" value="F:hydrolase activity, hydrolyzing O-glycosyl compounds"/>
    <property type="evidence" value="ECO:0007669"/>
    <property type="project" value="InterPro"/>
</dbReference>
<feature type="signal peptide" evidence="3">
    <location>
        <begin position="1"/>
        <end position="19"/>
    </location>
</feature>
<dbReference type="Pfam" id="PF18962">
    <property type="entry name" value="Por_Secre_tail"/>
    <property type="match status" value="1"/>
</dbReference>
<keyword evidence="5" id="KW-0378">Hydrolase</keyword>
<dbReference type="PROSITE" id="PS51762">
    <property type="entry name" value="GH16_2"/>
    <property type="match status" value="1"/>
</dbReference>
<keyword evidence="6" id="KW-1185">Reference proteome</keyword>
<dbReference type="Proteomes" id="UP000306552">
    <property type="component" value="Unassembled WGS sequence"/>
</dbReference>
<dbReference type="NCBIfam" id="TIGR04183">
    <property type="entry name" value="Por_Secre_tail"/>
    <property type="match status" value="1"/>
</dbReference>
<dbReference type="Gene3D" id="2.60.120.200">
    <property type="match status" value="1"/>
</dbReference>
<proteinExistence type="inferred from homology"/>
<dbReference type="AlphaFoldDB" id="A0A4U5TTF5"/>
<dbReference type="InterPro" id="IPR026444">
    <property type="entry name" value="Secre_tail"/>
</dbReference>
<comment type="caution">
    <text evidence="5">The sequence shown here is derived from an EMBL/GenBank/DDBJ whole genome shotgun (WGS) entry which is preliminary data.</text>
</comment>
<organism evidence="5 6">
    <name type="scientific">Mesohalobacter halotolerans</name>
    <dbReference type="NCBI Taxonomy" id="1883405"/>
    <lineage>
        <taxon>Bacteria</taxon>
        <taxon>Pseudomonadati</taxon>
        <taxon>Bacteroidota</taxon>
        <taxon>Flavobacteriia</taxon>
        <taxon>Flavobacteriales</taxon>
        <taxon>Flavobacteriaceae</taxon>
        <taxon>Mesohalobacter</taxon>
    </lineage>
</organism>
<evidence type="ECO:0000313" key="5">
    <source>
        <dbReference type="EMBL" id="TKS57141.1"/>
    </source>
</evidence>
<protein>
    <submittedName>
        <fullName evidence="5">Glycosyl hydrolase family protein</fullName>
    </submittedName>
</protein>
<dbReference type="PANTHER" id="PTHR10963:SF55">
    <property type="entry name" value="GLYCOSIDE HYDROLASE FAMILY 16 PROTEIN"/>
    <property type="match status" value="1"/>
</dbReference>